<gene>
    <name evidence="2" type="ORF">DIT68_12235</name>
</gene>
<dbReference type="PANTHER" id="PTHR43677">
    <property type="entry name" value="SHORT-CHAIN DEHYDROGENASE/REDUCTASE"/>
    <property type="match status" value="1"/>
</dbReference>
<evidence type="ECO:0000313" key="2">
    <source>
        <dbReference type="EMBL" id="PWH84905.1"/>
    </source>
</evidence>
<dbReference type="SUPFAM" id="SSF50129">
    <property type="entry name" value="GroES-like"/>
    <property type="match status" value="1"/>
</dbReference>
<evidence type="ECO:0000313" key="3">
    <source>
        <dbReference type="Proteomes" id="UP000245370"/>
    </source>
</evidence>
<dbReference type="InterPro" id="IPR020843">
    <property type="entry name" value="ER"/>
</dbReference>
<dbReference type="RefSeq" id="WP_109360097.1">
    <property type="nucleotide sequence ID" value="NZ_QFRJ01000010.1"/>
</dbReference>
<dbReference type="InterPro" id="IPR002364">
    <property type="entry name" value="Quin_OxRdtase/zeta-crystal_CS"/>
</dbReference>
<name>A0A2U2XAS6_9FLAO</name>
<dbReference type="EMBL" id="QFRJ01000010">
    <property type="protein sequence ID" value="PWH84905.1"/>
    <property type="molecule type" value="Genomic_DNA"/>
</dbReference>
<dbReference type="Proteomes" id="UP000245370">
    <property type="component" value="Unassembled WGS sequence"/>
</dbReference>
<evidence type="ECO:0000259" key="1">
    <source>
        <dbReference type="SMART" id="SM00829"/>
    </source>
</evidence>
<reference evidence="2 3" key="2">
    <citation type="submission" date="2018-05" db="EMBL/GenBank/DDBJ databases">
        <authorList>
            <person name="Lanie J.A."/>
            <person name="Ng W.-L."/>
            <person name="Kazmierczak K.M."/>
            <person name="Andrzejewski T.M."/>
            <person name="Davidsen T.M."/>
            <person name="Wayne K.J."/>
            <person name="Tettelin H."/>
            <person name="Glass J.I."/>
            <person name="Rusch D."/>
            <person name="Podicherti R."/>
            <person name="Tsui H.-C.T."/>
            <person name="Winkler M.E."/>
        </authorList>
    </citation>
    <scope>NUCLEOTIDE SEQUENCE [LARGE SCALE GENOMIC DNA]</scope>
    <source>
        <strain evidence="2 3">C305</strain>
    </source>
</reference>
<proteinExistence type="predicted"/>
<organism evidence="2 3">
    <name type="scientific">Brumimicrobium oceani</name>
    <dbReference type="NCBI Taxonomy" id="2100725"/>
    <lineage>
        <taxon>Bacteria</taxon>
        <taxon>Pseudomonadati</taxon>
        <taxon>Bacteroidota</taxon>
        <taxon>Flavobacteriia</taxon>
        <taxon>Flavobacteriales</taxon>
        <taxon>Crocinitomicaceae</taxon>
        <taxon>Brumimicrobium</taxon>
    </lineage>
</organism>
<reference evidence="2 3" key="1">
    <citation type="submission" date="2018-05" db="EMBL/GenBank/DDBJ databases">
        <title>Brumimicrobium oceani sp. nov., isolated from coastal sediment.</title>
        <authorList>
            <person name="Kou Y."/>
        </authorList>
    </citation>
    <scope>NUCLEOTIDE SEQUENCE [LARGE SCALE GENOMIC DNA]</scope>
    <source>
        <strain evidence="2 3">C305</strain>
    </source>
</reference>
<dbReference type="Pfam" id="PF08240">
    <property type="entry name" value="ADH_N"/>
    <property type="match status" value="1"/>
</dbReference>
<dbReference type="InterPro" id="IPR051397">
    <property type="entry name" value="Zn-ADH-like_protein"/>
</dbReference>
<dbReference type="PROSITE" id="PS01162">
    <property type="entry name" value="QOR_ZETA_CRYSTAL"/>
    <property type="match status" value="1"/>
</dbReference>
<dbReference type="AlphaFoldDB" id="A0A2U2XAS6"/>
<dbReference type="InterPro" id="IPR013154">
    <property type="entry name" value="ADH-like_N"/>
</dbReference>
<dbReference type="Pfam" id="PF13602">
    <property type="entry name" value="ADH_zinc_N_2"/>
    <property type="match status" value="1"/>
</dbReference>
<keyword evidence="3" id="KW-1185">Reference proteome</keyword>
<dbReference type="PANTHER" id="PTHR43677:SF4">
    <property type="entry name" value="QUINONE OXIDOREDUCTASE-LIKE PROTEIN 2"/>
    <property type="match status" value="1"/>
</dbReference>
<feature type="domain" description="Enoyl reductase (ER)" evidence="1">
    <location>
        <begin position="12"/>
        <end position="339"/>
    </location>
</feature>
<dbReference type="Gene3D" id="3.40.50.720">
    <property type="entry name" value="NAD(P)-binding Rossmann-like Domain"/>
    <property type="match status" value="1"/>
</dbReference>
<comment type="caution">
    <text evidence="2">The sequence shown here is derived from an EMBL/GenBank/DDBJ whole genome shotgun (WGS) entry which is preliminary data.</text>
</comment>
<dbReference type="InterPro" id="IPR036291">
    <property type="entry name" value="NAD(P)-bd_dom_sf"/>
</dbReference>
<dbReference type="SUPFAM" id="SSF51735">
    <property type="entry name" value="NAD(P)-binding Rossmann-fold domains"/>
    <property type="match status" value="1"/>
</dbReference>
<accession>A0A2U2XAS6</accession>
<sequence>MTNLSIQLTKFGTPEEAFSFTELAIPEPLADEVQIAVERFGINYADVMAREGNYKEAPPLPCVLGYEVVGEITKVGKSAPKELLGKRVVAFTRFGGYSQCVNTKHFAVAEIGDYDGNKALCLATQYVTAYYMAFVATTVQDGDNVLIHAAAGGVGTALIQLLRDKEVKIIAKIGNEAKVDYLKKQGVNFIVNYNKSDYGLQLKQILNTEPIHISFNPFGGSTFKKDWKLLGTTGTLVLFGGSEMSGKKWGIFSKLNFVRKMGIIIPIGLMMQSKSIIGINMLKVADTKPFVLQHCLKEVVRMAMEGKLQPQVSAVYNAKEINKAHEFLSSGKSTGKVVLEW</sequence>
<dbReference type="Gene3D" id="3.90.180.10">
    <property type="entry name" value="Medium-chain alcohol dehydrogenases, catalytic domain"/>
    <property type="match status" value="1"/>
</dbReference>
<protein>
    <submittedName>
        <fullName evidence="2">Alcohol dehydrogenase</fullName>
    </submittedName>
</protein>
<dbReference type="SMART" id="SM00829">
    <property type="entry name" value="PKS_ER"/>
    <property type="match status" value="1"/>
</dbReference>
<dbReference type="GO" id="GO:0008270">
    <property type="term" value="F:zinc ion binding"/>
    <property type="evidence" value="ECO:0007669"/>
    <property type="project" value="InterPro"/>
</dbReference>
<dbReference type="OrthoDB" id="9787435at2"/>
<dbReference type="InterPro" id="IPR011032">
    <property type="entry name" value="GroES-like_sf"/>
</dbReference>
<dbReference type="GO" id="GO:0016491">
    <property type="term" value="F:oxidoreductase activity"/>
    <property type="evidence" value="ECO:0007669"/>
    <property type="project" value="InterPro"/>
</dbReference>